<dbReference type="EMBL" id="JBIAXI010000009">
    <property type="protein sequence ID" value="MFF4774705.1"/>
    <property type="molecule type" value="Genomic_DNA"/>
</dbReference>
<evidence type="ECO:0000313" key="1">
    <source>
        <dbReference type="EMBL" id="MFF4774705.1"/>
    </source>
</evidence>
<organism evidence="1 2">
    <name type="scientific">Microtetraspora fusca</name>
    <dbReference type="NCBI Taxonomy" id="1997"/>
    <lineage>
        <taxon>Bacteria</taxon>
        <taxon>Bacillati</taxon>
        <taxon>Actinomycetota</taxon>
        <taxon>Actinomycetes</taxon>
        <taxon>Streptosporangiales</taxon>
        <taxon>Streptosporangiaceae</taxon>
        <taxon>Microtetraspora</taxon>
    </lineage>
</organism>
<dbReference type="Proteomes" id="UP001602119">
    <property type="component" value="Unassembled WGS sequence"/>
</dbReference>
<name>A0ABW6V6D9_MICFU</name>
<keyword evidence="2" id="KW-1185">Reference proteome</keyword>
<sequence length="731" mass="78900">MTTQGFTGVKQPDFDTMTAGHTRAAGQLDRLAQALYGELQGAGLDPGPALRLRDLARRVGTQAEDLRRRQAMIQEMERQRVAFGTCTPGGGTLFGMPDALDAAQGFLDGAVAGRAASSVAGGDTAALAKLEKYAAKAGNADFVKAFLNQLGAKGVTELPGSLAAALRAGRLNGETEAVAGLSARGKKTLRMLSDILSRATDPKNPAYMGEGFLKALAEQGRAEHTSGDVQSYAGYQAQALIWAAHDGKKPFSRKFMEIVGRDAVVYEQEQYKDRWSFGVGVGLGKVPLYDLAAALGLGGLLKPDPQVGAKDKASVVDDLLRVAGTDKDAAHALLDHTPPGWKQSVLEHLLTTRLDAFHFSGEFGAFERVFLAGTTGQDPTSRKLAAEMTKILADEVRGAFGKAGDGNLEVTDKDVLDRLAPLRYPLARAIAANIDQLSRLLLHHDTFGKVAAQDMSYALALATTDEAGFEALIRAQTEHMRAALDTVPPVGLDRSNLKRFGFTEAELKMFDFDEDGRVGKADVHQFLVDRTVAEARPFAHLVEIRRQALIAEGQYDQKADESLRAMVRDAIGLFPVPGAKQVGALADGAFGKLLTSQFDKATGAAYDEISKQVAHVMAAEGRSLDATYQNVADNRLAVERLTEQMIATTMLKKGMLDQVRLKDRSFTTASPPRIKPFAEMSPEQYSAFLYWTRWNGGSNDLLDRFQRTFRDTTEVDDYLNLQIPSSAGGGK</sequence>
<dbReference type="RefSeq" id="WP_387343003.1">
    <property type="nucleotide sequence ID" value="NZ_JBIAXI010000009.1"/>
</dbReference>
<evidence type="ECO:0008006" key="3">
    <source>
        <dbReference type="Google" id="ProtNLM"/>
    </source>
</evidence>
<evidence type="ECO:0000313" key="2">
    <source>
        <dbReference type="Proteomes" id="UP001602119"/>
    </source>
</evidence>
<gene>
    <name evidence="1" type="ORF">ACFY05_17780</name>
</gene>
<comment type="caution">
    <text evidence="1">The sequence shown here is derived from an EMBL/GenBank/DDBJ whole genome shotgun (WGS) entry which is preliminary data.</text>
</comment>
<accession>A0ABW6V6D9</accession>
<dbReference type="PROSITE" id="PS00018">
    <property type="entry name" value="EF_HAND_1"/>
    <property type="match status" value="1"/>
</dbReference>
<reference evidence="1 2" key="1">
    <citation type="submission" date="2024-10" db="EMBL/GenBank/DDBJ databases">
        <title>The Natural Products Discovery Center: Release of the First 8490 Sequenced Strains for Exploring Actinobacteria Biosynthetic Diversity.</title>
        <authorList>
            <person name="Kalkreuter E."/>
            <person name="Kautsar S.A."/>
            <person name="Yang D."/>
            <person name="Bader C.D."/>
            <person name="Teijaro C.N."/>
            <person name="Fluegel L."/>
            <person name="Davis C.M."/>
            <person name="Simpson J.R."/>
            <person name="Lauterbach L."/>
            <person name="Steele A.D."/>
            <person name="Gui C."/>
            <person name="Meng S."/>
            <person name="Li G."/>
            <person name="Viehrig K."/>
            <person name="Ye F."/>
            <person name="Su P."/>
            <person name="Kiefer A.F."/>
            <person name="Nichols A."/>
            <person name="Cepeda A.J."/>
            <person name="Yan W."/>
            <person name="Fan B."/>
            <person name="Jiang Y."/>
            <person name="Adhikari A."/>
            <person name="Zheng C.-J."/>
            <person name="Schuster L."/>
            <person name="Cowan T.M."/>
            <person name="Smanski M.J."/>
            <person name="Chevrette M.G."/>
            <person name="De Carvalho L.P.S."/>
            <person name="Shen B."/>
        </authorList>
    </citation>
    <scope>NUCLEOTIDE SEQUENCE [LARGE SCALE GENOMIC DNA]</scope>
    <source>
        <strain evidence="1 2">NPDC001281</strain>
    </source>
</reference>
<protein>
    <recommendedName>
        <fullName evidence="3">EF-hand domain-containing protein</fullName>
    </recommendedName>
</protein>
<proteinExistence type="predicted"/>
<dbReference type="InterPro" id="IPR018247">
    <property type="entry name" value="EF_Hand_1_Ca_BS"/>
</dbReference>